<dbReference type="EMBL" id="VLKZ01000009">
    <property type="protein sequence ID" value="TWI54517.1"/>
    <property type="molecule type" value="Genomic_DNA"/>
</dbReference>
<dbReference type="PROSITE" id="PS50850">
    <property type="entry name" value="MFS"/>
    <property type="match status" value="1"/>
</dbReference>
<dbReference type="PANTHER" id="PTHR43271">
    <property type="entry name" value="BLL2771 PROTEIN"/>
    <property type="match status" value="1"/>
</dbReference>
<dbReference type="InterPro" id="IPR011701">
    <property type="entry name" value="MFS"/>
</dbReference>
<dbReference type="GO" id="GO:0005886">
    <property type="term" value="C:plasma membrane"/>
    <property type="evidence" value="ECO:0007669"/>
    <property type="project" value="UniProtKB-SubCell"/>
</dbReference>
<evidence type="ECO:0000313" key="10">
    <source>
        <dbReference type="EMBL" id="TWI54517.1"/>
    </source>
</evidence>
<dbReference type="Proteomes" id="UP000315711">
    <property type="component" value="Unassembled WGS sequence"/>
</dbReference>
<comment type="similarity">
    <text evidence="2">Belongs to the major facilitator superfamily.</text>
</comment>
<dbReference type="AlphaFoldDB" id="A0A562QCM4"/>
<name>A0A562QCM4_9BACI</name>
<comment type="subcellular location">
    <subcellularLocation>
        <location evidence="1">Cell membrane</location>
        <topology evidence="1">Multi-pass membrane protein</topology>
    </subcellularLocation>
</comment>
<evidence type="ECO:0000256" key="4">
    <source>
        <dbReference type="ARBA" id="ARBA00022475"/>
    </source>
</evidence>
<dbReference type="GO" id="GO:0022857">
    <property type="term" value="F:transmembrane transporter activity"/>
    <property type="evidence" value="ECO:0007669"/>
    <property type="project" value="InterPro"/>
</dbReference>
<evidence type="ECO:0000256" key="8">
    <source>
        <dbReference type="SAM" id="Phobius"/>
    </source>
</evidence>
<evidence type="ECO:0000256" key="1">
    <source>
        <dbReference type="ARBA" id="ARBA00004651"/>
    </source>
</evidence>
<dbReference type="PANTHER" id="PTHR43271:SF2">
    <property type="entry name" value="BLL2771 PROTEIN"/>
    <property type="match status" value="1"/>
</dbReference>
<evidence type="ECO:0000256" key="3">
    <source>
        <dbReference type="ARBA" id="ARBA00022448"/>
    </source>
</evidence>
<dbReference type="SUPFAM" id="SSF103473">
    <property type="entry name" value="MFS general substrate transporter"/>
    <property type="match status" value="1"/>
</dbReference>
<keyword evidence="3" id="KW-0813">Transport</keyword>
<feature type="transmembrane region" description="Helical" evidence="8">
    <location>
        <begin position="133"/>
        <end position="156"/>
    </location>
</feature>
<feature type="transmembrane region" description="Helical" evidence="8">
    <location>
        <begin position="7"/>
        <end position="25"/>
    </location>
</feature>
<evidence type="ECO:0000256" key="7">
    <source>
        <dbReference type="ARBA" id="ARBA00023136"/>
    </source>
</evidence>
<proteinExistence type="inferred from homology"/>
<gene>
    <name evidence="10" type="ORF">IQ10_03070</name>
</gene>
<feature type="transmembrane region" description="Helical" evidence="8">
    <location>
        <begin position="280"/>
        <end position="297"/>
    </location>
</feature>
<keyword evidence="5 8" id="KW-0812">Transmembrane</keyword>
<evidence type="ECO:0000256" key="2">
    <source>
        <dbReference type="ARBA" id="ARBA00008335"/>
    </source>
</evidence>
<feature type="transmembrane region" description="Helical" evidence="8">
    <location>
        <begin position="249"/>
        <end position="268"/>
    </location>
</feature>
<evidence type="ECO:0000259" key="9">
    <source>
        <dbReference type="PROSITE" id="PS50850"/>
    </source>
</evidence>
<evidence type="ECO:0000313" key="11">
    <source>
        <dbReference type="Proteomes" id="UP000315711"/>
    </source>
</evidence>
<dbReference type="Pfam" id="PF07690">
    <property type="entry name" value="MFS_1"/>
    <property type="match status" value="1"/>
</dbReference>
<organism evidence="10 11">
    <name type="scientific">Halalkalibacter nanhaiisediminis</name>
    <dbReference type="NCBI Taxonomy" id="688079"/>
    <lineage>
        <taxon>Bacteria</taxon>
        <taxon>Bacillati</taxon>
        <taxon>Bacillota</taxon>
        <taxon>Bacilli</taxon>
        <taxon>Bacillales</taxon>
        <taxon>Bacillaceae</taxon>
        <taxon>Halalkalibacter</taxon>
    </lineage>
</organism>
<comment type="caution">
    <text evidence="10">The sequence shown here is derived from an EMBL/GenBank/DDBJ whole genome shotgun (WGS) entry which is preliminary data.</text>
</comment>
<feature type="transmembrane region" description="Helical" evidence="8">
    <location>
        <begin position="303"/>
        <end position="324"/>
    </location>
</feature>
<feature type="transmembrane region" description="Helical" evidence="8">
    <location>
        <begin position="336"/>
        <end position="362"/>
    </location>
</feature>
<feature type="transmembrane region" description="Helical" evidence="8">
    <location>
        <begin position="162"/>
        <end position="187"/>
    </location>
</feature>
<feature type="transmembrane region" description="Helical" evidence="8">
    <location>
        <begin position="368"/>
        <end position="389"/>
    </location>
</feature>
<evidence type="ECO:0000256" key="5">
    <source>
        <dbReference type="ARBA" id="ARBA00022692"/>
    </source>
</evidence>
<dbReference type="InterPro" id="IPR020846">
    <property type="entry name" value="MFS_dom"/>
</dbReference>
<dbReference type="RefSeq" id="WP_144451305.1">
    <property type="nucleotide sequence ID" value="NZ_VLKZ01000009.1"/>
</dbReference>
<keyword evidence="7 8" id="KW-0472">Membrane</keyword>
<feature type="transmembrane region" description="Helical" evidence="8">
    <location>
        <begin position="45"/>
        <end position="65"/>
    </location>
</feature>
<evidence type="ECO:0000256" key="6">
    <source>
        <dbReference type="ARBA" id="ARBA00022989"/>
    </source>
</evidence>
<keyword evidence="11" id="KW-1185">Reference proteome</keyword>
<sequence>MTNPVRILWTLSIAQFLAMQVWFNFSAVLPVLEQEWRLTATESGMIIAFFHIGYVGAVIFYSFLSDKYNPKYSFVFGAFLAGIAGILFSFLADGFWSAVLLRAISGIGIAGIYVPGMRMLAELYPPQKRGQAIGIYVGSLVVGSGSSLLLSGLLIVQLGWSGVVLVTSCLAIVAAVIVQFSAIPNNIKLQGNPLQWRILKKVFRKPNLLINAGYGGHCWELYAMWAWIGPFLVYYFLVQGFSHIDAIRYGNILGALVIMVGGIATFSGGRLSDRIGRIKAINLFLMISIICSLTIGWLTVIPIWLMVFICTIYGFAIVADSPVYNVSITEVADPQVLGIALGVQSVIGFSFTIVSPMVFGIVLDHFNWGAGFTVIGLVTLIAPISMFVLSRIQDQTGLHQGNIG</sequence>
<keyword evidence="6 8" id="KW-1133">Transmembrane helix</keyword>
<accession>A0A562QCM4</accession>
<feature type="transmembrane region" description="Helical" evidence="8">
    <location>
        <begin position="208"/>
        <end position="237"/>
    </location>
</feature>
<reference evidence="10 11" key="1">
    <citation type="journal article" date="2015" name="Stand. Genomic Sci.">
        <title>Genomic Encyclopedia of Bacterial and Archaeal Type Strains, Phase III: the genomes of soil and plant-associated and newly described type strains.</title>
        <authorList>
            <person name="Whitman W.B."/>
            <person name="Woyke T."/>
            <person name="Klenk H.P."/>
            <person name="Zhou Y."/>
            <person name="Lilburn T.G."/>
            <person name="Beck B.J."/>
            <person name="De Vos P."/>
            <person name="Vandamme P."/>
            <person name="Eisen J.A."/>
            <person name="Garrity G."/>
            <person name="Hugenholtz P."/>
            <person name="Kyrpides N.C."/>
        </authorList>
    </citation>
    <scope>NUCLEOTIDE SEQUENCE [LARGE SCALE GENOMIC DNA]</scope>
    <source>
        <strain evidence="10 11">CGMCC 1.10116</strain>
    </source>
</reference>
<feature type="transmembrane region" description="Helical" evidence="8">
    <location>
        <begin position="72"/>
        <end position="92"/>
    </location>
</feature>
<dbReference type="InterPro" id="IPR036259">
    <property type="entry name" value="MFS_trans_sf"/>
</dbReference>
<feature type="domain" description="Major facilitator superfamily (MFS) profile" evidence="9">
    <location>
        <begin position="7"/>
        <end position="394"/>
    </location>
</feature>
<dbReference type="OrthoDB" id="9781976at2"/>
<dbReference type="Gene3D" id="1.20.1250.20">
    <property type="entry name" value="MFS general substrate transporter like domains"/>
    <property type="match status" value="1"/>
</dbReference>
<protein>
    <submittedName>
        <fullName evidence="10">Putative MFS family arabinose efflux permease</fullName>
    </submittedName>
</protein>
<feature type="transmembrane region" description="Helical" evidence="8">
    <location>
        <begin position="98"/>
        <end position="121"/>
    </location>
</feature>
<keyword evidence="4" id="KW-1003">Cell membrane</keyword>